<evidence type="ECO:0000313" key="3">
    <source>
        <dbReference type="EMBL" id="QIS09629.1"/>
    </source>
</evidence>
<dbReference type="Gene3D" id="3.75.10.10">
    <property type="entry name" value="L-arginine/glycine Amidinotransferase, Chain A"/>
    <property type="match status" value="1"/>
</dbReference>
<dbReference type="HAMAP" id="MF_01841">
    <property type="entry name" value="Agmatine_deimin"/>
    <property type="match status" value="1"/>
</dbReference>
<evidence type="ECO:0000256" key="2">
    <source>
        <dbReference type="HAMAP-Rule" id="MF_01841"/>
    </source>
</evidence>
<sequence length="365" mass="39933">MRTELTGTPAADGFRMPAEWEPHSGCYLAWPENTYVWREGAKPVQRAVAAIANAIAEVGEQVTVTVSSAQYKHARLVLSAAVRVVETSTVNVWSRDTAPTFVVDDRGGLRGVKWVFNGYGQRFPEWYLDDAYATKVLDLERLDQYRAPVVFEGGMLDVDGLGTGIVAEECVLDPARNPHPDREMIARAVRDFAAVHKLLWLPWGLTDDDTRGHIDNMARFVAPGHLLLAWTDDERDPQFARSAAALEILERETDANGNPLTVTKIPIPGPLYMTAEENSGTDIGTSLNQTGNRLAGSYCNFYLANGAVLVPQLDPATDDEAVAILGRMFPERDTVPIPTRDLLLGGGNIHCATRQLPAALVGSPR</sequence>
<reference evidence="3 4" key="1">
    <citation type="journal article" date="2019" name="ACS Chem. Biol.">
        <title>Identification and Mobilization of a Cryptic Antibiotic Biosynthesis Gene Locus from a Human-Pathogenic Nocardia Isolate.</title>
        <authorList>
            <person name="Herisse M."/>
            <person name="Ishida K."/>
            <person name="Porter J.L."/>
            <person name="Howden B."/>
            <person name="Hertweck C."/>
            <person name="Stinear T.P."/>
            <person name="Pidot S.J."/>
        </authorList>
    </citation>
    <scope>NUCLEOTIDE SEQUENCE [LARGE SCALE GENOMIC DNA]</scope>
    <source>
        <strain evidence="3 4">AUSMDU00012717</strain>
    </source>
</reference>
<proteinExistence type="inferred from homology"/>
<organism evidence="3 4">
    <name type="scientific">Nocardia arthritidis</name>
    <dbReference type="NCBI Taxonomy" id="228602"/>
    <lineage>
        <taxon>Bacteria</taxon>
        <taxon>Bacillati</taxon>
        <taxon>Actinomycetota</taxon>
        <taxon>Actinomycetes</taxon>
        <taxon>Mycobacteriales</taxon>
        <taxon>Nocardiaceae</taxon>
        <taxon>Nocardia</taxon>
    </lineage>
</organism>
<gene>
    <name evidence="2 3" type="primary">aguA</name>
    <name evidence="3" type="ORF">F5544_08635</name>
</gene>
<name>A0A6G9Y8T6_9NOCA</name>
<dbReference type="PANTHER" id="PTHR31377">
    <property type="entry name" value="AGMATINE DEIMINASE-RELATED"/>
    <property type="match status" value="1"/>
</dbReference>
<dbReference type="GO" id="GO:0009446">
    <property type="term" value="P:putrescine biosynthetic process"/>
    <property type="evidence" value="ECO:0007669"/>
    <property type="project" value="InterPro"/>
</dbReference>
<keyword evidence="1 2" id="KW-0378">Hydrolase</keyword>
<dbReference type="InterPro" id="IPR007466">
    <property type="entry name" value="Peptidyl-Arg-deiminase_porph"/>
</dbReference>
<comment type="similarity">
    <text evidence="2">Belongs to the agmatine deiminase family.</text>
</comment>
<keyword evidence="4" id="KW-1185">Reference proteome</keyword>
<protein>
    <recommendedName>
        <fullName evidence="2">Putative agmatine deiminase</fullName>
        <ecNumber evidence="2">3.5.3.12</ecNumber>
    </recommendedName>
    <alternativeName>
        <fullName evidence="2">Agmatine iminohydrolase</fullName>
    </alternativeName>
</protein>
<dbReference type="GO" id="GO:0004668">
    <property type="term" value="F:protein-arginine deiminase activity"/>
    <property type="evidence" value="ECO:0007669"/>
    <property type="project" value="InterPro"/>
</dbReference>
<dbReference type="AlphaFoldDB" id="A0A6G9Y8T6"/>
<dbReference type="NCBIfam" id="TIGR03380">
    <property type="entry name" value="agmatine_aguA"/>
    <property type="match status" value="1"/>
</dbReference>
<dbReference type="RefSeq" id="WP_167472710.1">
    <property type="nucleotide sequence ID" value="NZ_CP046172.1"/>
</dbReference>
<dbReference type="Proteomes" id="UP000503540">
    <property type="component" value="Chromosome"/>
</dbReference>
<dbReference type="GO" id="GO:0047632">
    <property type="term" value="F:agmatine deiminase activity"/>
    <property type="evidence" value="ECO:0007669"/>
    <property type="project" value="UniProtKB-UniRule"/>
</dbReference>
<dbReference type="PANTHER" id="PTHR31377:SF0">
    <property type="entry name" value="AGMATINE DEIMINASE-RELATED"/>
    <property type="match status" value="1"/>
</dbReference>
<comment type="catalytic activity">
    <reaction evidence="2">
        <text>agmatine + H2O = N-carbamoylputrescine + NH4(+)</text>
        <dbReference type="Rhea" id="RHEA:18037"/>
        <dbReference type="ChEBI" id="CHEBI:15377"/>
        <dbReference type="ChEBI" id="CHEBI:28938"/>
        <dbReference type="ChEBI" id="CHEBI:58145"/>
        <dbReference type="ChEBI" id="CHEBI:58318"/>
        <dbReference type="EC" id="3.5.3.12"/>
    </reaction>
</comment>
<accession>A0A6G9Y8T6</accession>
<dbReference type="KEGG" id="nah:F5544_08635"/>
<evidence type="ECO:0000313" key="4">
    <source>
        <dbReference type="Proteomes" id="UP000503540"/>
    </source>
</evidence>
<feature type="active site" description="Amidino-cysteine intermediate" evidence="2">
    <location>
        <position position="351"/>
    </location>
</feature>
<dbReference type="EC" id="3.5.3.12" evidence="2"/>
<evidence type="ECO:0000256" key="1">
    <source>
        <dbReference type="ARBA" id="ARBA00022801"/>
    </source>
</evidence>
<dbReference type="SUPFAM" id="SSF55909">
    <property type="entry name" value="Pentein"/>
    <property type="match status" value="1"/>
</dbReference>
<dbReference type="InterPro" id="IPR017754">
    <property type="entry name" value="Agmatine_deiminase"/>
</dbReference>
<dbReference type="Pfam" id="PF04371">
    <property type="entry name" value="PAD_porph"/>
    <property type="match status" value="1"/>
</dbReference>
<dbReference type="EMBL" id="CP046172">
    <property type="protein sequence ID" value="QIS09629.1"/>
    <property type="molecule type" value="Genomic_DNA"/>
</dbReference>